<dbReference type="EMBL" id="JANJQO010000282">
    <property type="protein sequence ID" value="KAJ2979454.1"/>
    <property type="molecule type" value="Genomic_DNA"/>
</dbReference>
<accession>A0ACC1NK54</accession>
<organism evidence="1 2">
    <name type="scientific">Zarea fungicola</name>
    <dbReference type="NCBI Taxonomy" id="93591"/>
    <lineage>
        <taxon>Eukaryota</taxon>
        <taxon>Fungi</taxon>
        <taxon>Dikarya</taxon>
        <taxon>Ascomycota</taxon>
        <taxon>Pezizomycotina</taxon>
        <taxon>Sordariomycetes</taxon>
        <taxon>Hypocreomycetidae</taxon>
        <taxon>Hypocreales</taxon>
        <taxon>Cordycipitaceae</taxon>
        <taxon>Zarea</taxon>
    </lineage>
</organism>
<gene>
    <name evidence="1" type="ORF">NQ176_g3246</name>
</gene>
<name>A0ACC1NK54_9HYPO</name>
<dbReference type="Proteomes" id="UP001143910">
    <property type="component" value="Unassembled WGS sequence"/>
</dbReference>
<protein>
    <submittedName>
        <fullName evidence="1">Uncharacterized protein</fullName>
    </submittedName>
</protein>
<evidence type="ECO:0000313" key="1">
    <source>
        <dbReference type="EMBL" id="KAJ2979454.1"/>
    </source>
</evidence>
<reference evidence="1" key="1">
    <citation type="submission" date="2022-08" db="EMBL/GenBank/DDBJ databases">
        <title>Genome Sequence of Lecanicillium fungicola.</title>
        <authorList>
            <person name="Buettner E."/>
        </authorList>
    </citation>
    <scope>NUCLEOTIDE SEQUENCE</scope>
    <source>
        <strain evidence="1">Babe33</strain>
    </source>
</reference>
<proteinExistence type="predicted"/>
<comment type="caution">
    <text evidence="1">The sequence shown here is derived from an EMBL/GenBank/DDBJ whole genome shotgun (WGS) entry which is preliminary data.</text>
</comment>
<evidence type="ECO:0000313" key="2">
    <source>
        <dbReference type="Proteomes" id="UP001143910"/>
    </source>
</evidence>
<sequence>MDDTSRGPSSHLEYQHTANVTPWPLPHWSTFHSKTPLVQQIRNIYLNGGRLPKENLNQEGVPREFKCWQAALFYMLSEQNLLELLQDPKEVKLIGDHARIFGTRLVTGRGDNEPKSDAAKQAIADLAAREKMTGAVAGKPAQDASAAATLDTVKSSVPRRHSSRSSRAAAGTMRILNSLGKRVRRGSSSSSIGEGTTTISDGEMEPTSTPKTRSSTAGKRTRIQLLSLVPPDTVQEMTKETEPRKDNQAVEVEAMPAEDVVGTRSPGVLRNGYMRDKKMCVVTRIMQSTEPAHIIPFTINSTTKSLKLLLTILQVAQRLLGDGFTSQIRELTLGINRSDASWNAFTLVSSLHIYGDIKGLIGYQPRCIEEAEDGTYYVTFTIHWLIKNQFNPNDSVEPGASFCHFFTSEDRQFTDIKAHIVQFDFEGNQVKDGHLVKIRALVREDAVKMMHMLKLRWEAGIFYCLAGAAGLTFDELERDDEDDWDG</sequence>
<keyword evidence="2" id="KW-1185">Reference proteome</keyword>